<proteinExistence type="predicted"/>
<dbReference type="Pfam" id="PF13380">
    <property type="entry name" value="CoA_binding_2"/>
    <property type="match status" value="1"/>
</dbReference>
<evidence type="ECO:0000313" key="3">
    <source>
        <dbReference type="Proteomes" id="UP000292958"/>
    </source>
</evidence>
<name>A0A4Q7YPX9_9BACT</name>
<evidence type="ECO:0000259" key="1">
    <source>
        <dbReference type="SMART" id="SM00881"/>
    </source>
</evidence>
<dbReference type="AlphaFoldDB" id="A0A4Q7YPX9"/>
<evidence type="ECO:0000313" key="2">
    <source>
        <dbReference type="EMBL" id="RZU39832.1"/>
    </source>
</evidence>
<dbReference type="SUPFAM" id="SSF51735">
    <property type="entry name" value="NAD(P)-binding Rossmann-fold domains"/>
    <property type="match status" value="1"/>
</dbReference>
<sequence length="139" mass="15453">MNEPEVIRAMLGHPPAEPRTIAVVGLSENPDKPSHYVPAYMQQHGYRILPVNPMVESVLGERAYPSLADLPARPDVVNVFRLPKFIPAIVDQMLDLGFKNLWVQQGIINNEAAAVAEAGGIWVVMDRCIMVEHRFAQLS</sequence>
<accession>A0A4Q7YPX9</accession>
<dbReference type="OrthoDB" id="9804695at2"/>
<dbReference type="SMART" id="SM00881">
    <property type="entry name" value="CoA_binding"/>
    <property type="match status" value="1"/>
</dbReference>
<dbReference type="PANTHER" id="PTHR33303:SF2">
    <property type="entry name" value="COA-BINDING DOMAIN-CONTAINING PROTEIN"/>
    <property type="match status" value="1"/>
</dbReference>
<organism evidence="2 3">
    <name type="scientific">Edaphobacter modestus</name>
    <dbReference type="NCBI Taxonomy" id="388466"/>
    <lineage>
        <taxon>Bacteria</taxon>
        <taxon>Pseudomonadati</taxon>
        <taxon>Acidobacteriota</taxon>
        <taxon>Terriglobia</taxon>
        <taxon>Terriglobales</taxon>
        <taxon>Acidobacteriaceae</taxon>
        <taxon>Edaphobacter</taxon>
    </lineage>
</organism>
<gene>
    <name evidence="2" type="ORF">BDD14_1227</name>
</gene>
<dbReference type="PANTHER" id="PTHR33303">
    <property type="entry name" value="CYTOPLASMIC PROTEIN-RELATED"/>
    <property type="match status" value="1"/>
</dbReference>
<feature type="domain" description="CoA-binding" evidence="1">
    <location>
        <begin position="15"/>
        <end position="107"/>
    </location>
</feature>
<reference evidence="2 3" key="1">
    <citation type="submission" date="2019-02" db="EMBL/GenBank/DDBJ databases">
        <title>Genomic Encyclopedia of Archaeal and Bacterial Type Strains, Phase II (KMG-II): from individual species to whole genera.</title>
        <authorList>
            <person name="Goeker M."/>
        </authorList>
    </citation>
    <scope>NUCLEOTIDE SEQUENCE [LARGE SCALE GENOMIC DNA]</scope>
    <source>
        <strain evidence="2 3">DSM 18101</strain>
    </source>
</reference>
<dbReference type="RefSeq" id="WP_130417989.1">
    <property type="nucleotide sequence ID" value="NZ_SHKW01000001.1"/>
</dbReference>
<dbReference type="InterPro" id="IPR036291">
    <property type="entry name" value="NAD(P)-bd_dom_sf"/>
</dbReference>
<dbReference type="EMBL" id="SHKW01000001">
    <property type="protein sequence ID" value="RZU39832.1"/>
    <property type="molecule type" value="Genomic_DNA"/>
</dbReference>
<comment type="caution">
    <text evidence="2">The sequence shown here is derived from an EMBL/GenBank/DDBJ whole genome shotgun (WGS) entry which is preliminary data.</text>
</comment>
<dbReference type="Proteomes" id="UP000292958">
    <property type="component" value="Unassembled WGS sequence"/>
</dbReference>
<keyword evidence="3" id="KW-1185">Reference proteome</keyword>
<protein>
    <recommendedName>
        <fullName evidence="1">CoA-binding domain-containing protein</fullName>
    </recommendedName>
</protein>
<dbReference type="Gene3D" id="3.40.50.720">
    <property type="entry name" value="NAD(P)-binding Rossmann-like Domain"/>
    <property type="match status" value="1"/>
</dbReference>
<dbReference type="InterPro" id="IPR003781">
    <property type="entry name" value="CoA-bd"/>
</dbReference>